<name>A0ABR4AH71_9LECA</name>
<evidence type="ECO:0000313" key="2">
    <source>
        <dbReference type="Proteomes" id="UP001590950"/>
    </source>
</evidence>
<protein>
    <submittedName>
        <fullName evidence="1">Uncharacterized protein</fullName>
    </submittedName>
</protein>
<comment type="caution">
    <text evidence="1">The sequence shown here is derived from an EMBL/GenBank/DDBJ whole genome shotgun (WGS) entry which is preliminary data.</text>
</comment>
<accession>A0ABR4AH71</accession>
<dbReference type="Proteomes" id="UP001590950">
    <property type="component" value="Unassembled WGS sequence"/>
</dbReference>
<gene>
    <name evidence="1" type="ORF">N7G274_002901</name>
</gene>
<dbReference type="EMBL" id="JBEFKJ010000009">
    <property type="protein sequence ID" value="KAL2044196.1"/>
    <property type="molecule type" value="Genomic_DNA"/>
</dbReference>
<proteinExistence type="predicted"/>
<sequence>MDDMYNVLKLAIASEVHTDEPSKAATRRWDFILHLTLALERRAAPHILPTIIQQDISPIDPRDTKALRQINLVFCHLRGRVPWRDFDLIVRENTPLLKTRFKTRQTLQTSL</sequence>
<reference evidence="1 2" key="1">
    <citation type="submission" date="2024-09" db="EMBL/GenBank/DDBJ databases">
        <title>Rethinking Asexuality: The Enigmatic Case of Functional Sexual Genes in Lepraria (Stereocaulaceae).</title>
        <authorList>
            <person name="Doellman M."/>
            <person name="Sun Y."/>
            <person name="Barcenas-Pena A."/>
            <person name="Lumbsch H.T."/>
            <person name="Grewe F."/>
        </authorList>
    </citation>
    <scope>NUCLEOTIDE SEQUENCE [LARGE SCALE GENOMIC DNA]</scope>
    <source>
        <strain evidence="1 2">Mercado 3170</strain>
    </source>
</reference>
<evidence type="ECO:0000313" key="1">
    <source>
        <dbReference type="EMBL" id="KAL2044196.1"/>
    </source>
</evidence>
<keyword evidence="2" id="KW-1185">Reference proteome</keyword>
<organism evidence="1 2">
    <name type="scientific">Stereocaulon virgatum</name>
    <dbReference type="NCBI Taxonomy" id="373712"/>
    <lineage>
        <taxon>Eukaryota</taxon>
        <taxon>Fungi</taxon>
        <taxon>Dikarya</taxon>
        <taxon>Ascomycota</taxon>
        <taxon>Pezizomycotina</taxon>
        <taxon>Lecanoromycetes</taxon>
        <taxon>OSLEUM clade</taxon>
        <taxon>Lecanoromycetidae</taxon>
        <taxon>Lecanorales</taxon>
        <taxon>Lecanorineae</taxon>
        <taxon>Stereocaulaceae</taxon>
        <taxon>Stereocaulon</taxon>
    </lineage>
</organism>